<dbReference type="Proteomes" id="UP000518300">
    <property type="component" value="Unassembled WGS sequence"/>
</dbReference>
<dbReference type="AlphaFoldDB" id="A0A848LMW9"/>
<keyword evidence="2" id="KW-1185">Reference proteome</keyword>
<evidence type="ECO:0000313" key="2">
    <source>
        <dbReference type="Proteomes" id="UP000518300"/>
    </source>
</evidence>
<organism evidence="1 2">
    <name type="scientific">Pyxidicoccus fallax</name>
    <dbReference type="NCBI Taxonomy" id="394095"/>
    <lineage>
        <taxon>Bacteria</taxon>
        <taxon>Pseudomonadati</taxon>
        <taxon>Myxococcota</taxon>
        <taxon>Myxococcia</taxon>
        <taxon>Myxococcales</taxon>
        <taxon>Cystobacterineae</taxon>
        <taxon>Myxococcaceae</taxon>
        <taxon>Pyxidicoccus</taxon>
    </lineage>
</organism>
<dbReference type="RefSeq" id="WP_169348261.1">
    <property type="nucleotide sequence ID" value="NZ_JABBJJ010000164.1"/>
</dbReference>
<comment type="caution">
    <text evidence="1">The sequence shown here is derived from an EMBL/GenBank/DDBJ whole genome shotgun (WGS) entry which is preliminary data.</text>
</comment>
<evidence type="ECO:0000313" key="1">
    <source>
        <dbReference type="EMBL" id="NMO19002.1"/>
    </source>
</evidence>
<dbReference type="EMBL" id="JABBJJ010000164">
    <property type="protein sequence ID" value="NMO19002.1"/>
    <property type="molecule type" value="Genomic_DNA"/>
</dbReference>
<name>A0A848LMW9_9BACT</name>
<protein>
    <submittedName>
        <fullName evidence="1">Uncharacterized protein</fullName>
    </submittedName>
</protein>
<reference evidence="1 2" key="1">
    <citation type="submission" date="2020-04" db="EMBL/GenBank/DDBJ databases">
        <title>Draft genome of Pyxidicoccus fallax type strain.</title>
        <authorList>
            <person name="Whitworth D.E."/>
        </authorList>
    </citation>
    <scope>NUCLEOTIDE SEQUENCE [LARGE SCALE GENOMIC DNA]</scope>
    <source>
        <strain evidence="1 2">DSM 14698</strain>
    </source>
</reference>
<sequence>MRQSEAVHERLLVELRASLCRPTMFFSCAADQELGYLRTLGLLCFVDEREPALEAEREHLERVGARHPSNLINGVTNALRLVMPDVERFPDEAASVYAEVAHRLGYLSVERTVEREALASMHAHFDESRFGRNWTAADVEQVLGTPSFKVGSGEVLGYTSGHPEDAWLFFDIPERGGLVRSVRWYQHSLDAGLRLTPHGRTLTRRGEAQPKFELGPEWKRAHLRLVKNEP</sequence>
<proteinExistence type="predicted"/>
<accession>A0A848LMW9</accession>
<gene>
    <name evidence="1" type="ORF">HG543_29670</name>
</gene>